<evidence type="ECO:0000256" key="16">
    <source>
        <dbReference type="ARBA" id="ARBA00093667"/>
    </source>
</evidence>
<dbReference type="GO" id="GO:0005634">
    <property type="term" value="C:nucleus"/>
    <property type="evidence" value="ECO:0007669"/>
    <property type="project" value="UniProtKB-SubCell"/>
</dbReference>
<keyword evidence="6" id="KW-0539">Nucleus</keyword>
<dbReference type="InterPro" id="IPR052190">
    <property type="entry name" value="Euk-Arch_PrmC-MTase"/>
</dbReference>
<dbReference type="PANTHER" id="PTHR45875">
    <property type="entry name" value="METHYLTRANSFERASE N6AMT1"/>
    <property type="match status" value="1"/>
</dbReference>
<evidence type="ECO:0000256" key="1">
    <source>
        <dbReference type="ARBA" id="ARBA00004123"/>
    </source>
</evidence>
<dbReference type="GO" id="GO:0036009">
    <property type="term" value="F:protein-glutamine N-methyltransferase activity"/>
    <property type="evidence" value="ECO:0007669"/>
    <property type="project" value="UniProtKB-ARBA"/>
</dbReference>
<evidence type="ECO:0000256" key="9">
    <source>
        <dbReference type="ARBA" id="ARBA00053180"/>
    </source>
</evidence>
<dbReference type="RefSeq" id="XP_012791898.1">
    <property type="nucleotide sequence ID" value="XM_012936444.3"/>
</dbReference>
<proteinExistence type="inferred from homology"/>
<reference evidence="17" key="2">
    <citation type="journal article" date="2019" name="Gigascience">
        <title>High-quality Schistosoma haematobium genome achieved by single-molecule and long-range sequencing.</title>
        <authorList>
            <person name="Stroehlein A.J."/>
            <person name="Korhonen P.K."/>
            <person name="Chong T.M."/>
            <person name="Lim Y.L."/>
            <person name="Chan K.G."/>
            <person name="Webster B."/>
            <person name="Rollinson D."/>
            <person name="Brindley P.J."/>
            <person name="Gasser R.B."/>
            <person name="Young N.D."/>
        </authorList>
    </citation>
    <scope>NUCLEOTIDE SEQUENCE</scope>
</reference>
<dbReference type="GO" id="GO:0035657">
    <property type="term" value="C:eRF1 methyltransferase complex"/>
    <property type="evidence" value="ECO:0007669"/>
    <property type="project" value="TreeGrafter"/>
</dbReference>
<dbReference type="PANTHER" id="PTHR45875:SF1">
    <property type="entry name" value="METHYLTRANSFERASE N6AMT1"/>
    <property type="match status" value="1"/>
</dbReference>
<evidence type="ECO:0000256" key="10">
    <source>
        <dbReference type="ARBA" id="ARBA00062344"/>
    </source>
</evidence>
<evidence type="ECO:0000256" key="2">
    <source>
        <dbReference type="ARBA" id="ARBA00006149"/>
    </source>
</evidence>
<reference evidence="17" key="3">
    <citation type="submission" date="2021-06" db="EMBL/GenBank/DDBJ databases">
        <title>Chromosome-level genome assembly for S. haematobium.</title>
        <authorList>
            <person name="Stroehlein A.J."/>
        </authorList>
    </citation>
    <scope>NUCLEOTIDE SEQUENCE</scope>
</reference>
<sequence>MTTPITSCMNESEFSEVYPPSEDSYLFLDALELDSGFLSELRPTLTLEVGSGSGVISAFFCSSISKPLFHICTDISLTACYASLRVLNVNVPSTSVTYDVINCSLATPLLSRLYKSVDLVMFNPPYVPTTSDEHKAASSTIVASWSGGRLGREVIDPFLSQAYNLLSPHGCIYLLLSKDNCPEEVHLMMKKLSNGRVRAKEILHRRVHNEFLTVFRYSC</sequence>
<evidence type="ECO:0000256" key="4">
    <source>
        <dbReference type="ARBA" id="ARBA00022679"/>
    </source>
</evidence>
<evidence type="ECO:0000256" key="3">
    <source>
        <dbReference type="ARBA" id="ARBA00022603"/>
    </source>
</evidence>
<dbReference type="SUPFAM" id="SSF53335">
    <property type="entry name" value="S-adenosyl-L-methionine-dependent methyltransferases"/>
    <property type="match status" value="1"/>
</dbReference>
<organism evidence="18">
    <name type="scientific">Schistosoma haematobium</name>
    <name type="common">Blood fluke</name>
    <dbReference type="NCBI Taxonomy" id="6185"/>
    <lineage>
        <taxon>Eukaryota</taxon>
        <taxon>Metazoa</taxon>
        <taxon>Spiralia</taxon>
        <taxon>Lophotrochozoa</taxon>
        <taxon>Platyhelminthes</taxon>
        <taxon>Trematoda</taxon>
        <taxon>Digenea</taxon>
        <taxon>Strigeidida</taxon>
        <taxon>Schistosomatoidea</taxon>
        <taxon>Schistosomatidae</taxon>
        <taxon>Schistosoma</taxon>
    </lineage>
</organism>
<dbReference type="CTD" id="67768"/>
<evidence type="ECO:0000256" key="14">
    <source>
        <dbReference type="ARBA" id="ARBA00083337"/>
    </source>
</evidence>
<dbReference type="AlphaFoldDB" id="A0A095BTI3"/>
<evidence type="ECO:0000256" key="15">
    <source>
        <dbReference type="ARBA" id="ARBA00093624"/>
    </source>
</evidence>
<reference evidence="17" key="4">
    <citation type="journal article" date="2022" name="PLoS Pathog.">
        <title>Chromosome-level genome of Schistosoma haematobium underpins genome-wide explorations of molecular variation.</title>
        <authorList>
            <person name="Stroehlein A.J."/>
            <person name="Korhonen P.K."/>
            <person name="Lee V.V."/>
            <person name="Ralph S.A."/>
            <person name="Mentink-Kane M."/>
            <person name="You H."/>
            <person name="McManus D.P."/>
            <person name="Tchuente L.T."/>
            <person name="Stothard J.R."/>
            <person name="Kaur P."/>
            <person name="Dudchenko O."/>
            <person name="Aiden E.L."/>
            <person name="Yang B."/>
            <person name="Yang H."/>
            <person name="Emery A.M."/>
            <person name="Webster B.L."/>
            <person name="Brindley P.J."/>
            <person name="Rollinson D."/>
            <person name="Chang B.C.H."/>
            <person name="Gasser R.B."/>
            <person name="Young N.D."/>
        </authorList>
    </citation>
    <scope>NUCLEOTIDE SEQUENCE</scope>
</reference>
<comment type="similarity">
    <text evidence="2">Belongs to the eukaryotic/archaeal PrmC-related family.</text>
</comment>
<evidence type="ECO:0000256" key="12">
    <source>
        <dbReference type="ARBA" id="ARBA00076540"/>
    </source>
</evidence>
<comment type="catalytic activity">
    <reaction evidence="7">
        <text>L-lysyl-[histone] + S-adenosyl-L-methionine = N(6)-methyl-L-lysyl-[histone] + S-adenosyl-L-homocysteine + H(+)</text>
        <dbReference type="Rhea" id="RHEA:10024"/>
        <dbReference type="Rhea" id="RHEA-COMP:9845"/>
        <dbReference type="Rhea" id="RHEA-COMP:9846"/>
        <dbReference type="ChEBI" id="CHEBI:15378"/>
        <dbReference type="ChEBI" id="CHEBI:29969"/>
        <dbReference type="ChEBI" id="CHEBI:57856"/>
        <dbReference type="ChEBI" id="CHEBI:59789"/>
        <dbReference type="ChEBI" id="CHEBI:61929"/>
    </reaction>
    <physiologicalReaction direction="left-to-right" evidence="7">
        <dbReference type="Rhea" id="RHEA:10025"/>
    </physiologicalReaction>
</comment>
<dbReference type="GeneID" id="24588082"/>
<dbReference type="GO" id="GO:0032259">
    <property type="term" value="P:methylation"/>
    <property type="evidence" value="ECO:0007669"/>
    <property type="project" value="UniProtKB-KW"/>
</dbReference>
<dbReference type="Proteomes" id="UP000471633">
    <property type="component" value="Unassembled WGS sequence"/>
</dbReference>
<evidence type="ECO:0000256" key="7">
    <source>
        <dbReference type="ARBA" id="ARBA00048619"/>
    </source>
</evidence>
<gene>
    <name evidence="17" type="primary">N6AMT1</name>
    <name evidence="17" type="ORF">MS3_00007696</name>
    <name evidence="18" type="ORF">MS3_00247</name>
</gene>
<comment type="function">
    <text evidence="9">Methyltransferase that can methylate proteins and, to a lower extent, arsenic. Catalytic subunit of a heterodimer with TRMT112, which monomethylates 'Lys-12' of histone H4 (H4K12me1), a modification present at the promoters of numerous genes encoding cell cycle regulators. Catalytic subunit of a heterodimer with TRMT112, which catalyzes N5-methylation of Glu residue of proteins with a Gly-Gln-Xaa-Xaa-Xaa-Arg motif. Methylates ETF1 on 'Gln-185'; ETF1 needs to be complexed to ERF3 in its GTP-bound form to be efficiently methylated. May also play a role in the modulation of arsenic-induced toxicity by mediating the conversion of monomethylarsonous acid (3+) into the less toxic dimethylarsonic acid. It however only plays a limited role in arsenic metabolism compared with AS3MT.</text>
</comment>
<dbReference type="FunFam" id="3.40.50.150:FF:000077">
    <property type="entry name" value="HemK methyltransferase family member 2"/>
    <property type="match status" value="1"/>
</dbReference>
<comment type="subunit">
    <text evidence="10">Heterodimer; heterodimerization with TRMT112 is required for S-adenosyl-L-methionine-binding.</text>
</comment>
<dbReference type="STRING" id="6185.A0A095BTI3"/>
<keyword evidence="3 18" id="KW-0489">Methyltransferase</keyword>
<dbReference type="InterPro" id="IPR029063">
    <property type="entry name" value="SAM-dependent_MTases_sf"/>
</dbReference>
<evidence type="ECO:0000313" key="19">
    <source>
        <dbReference type="Proteomes" id="UP000471633"/>
    </source>
</evidence>
<evidence type="ECO:0000313" key="17">
    <source>
        <dbReference type="EMBL" id="KAH9583213.1"/>
    </source>
</evidence>
<evidence type="ECO:0000256" key="11">
    <source>
        <dbReference type="ARBA" id="ARBA00075330"/>
    </source>
</evidence>
<dbReference type="Gene3D" id="3.40.50.150">
    <property type="entry name" value="Vaccinia Virus protein VP39"/>
    <property type="match status" value="1"/>
</dbReference>
<protein>
    <recommendedName>
        <fullName evidence="15">Methyltransferase HEMK2</fullName>
    </recommendedName>
    <alternativeName>
        <fullName evidence="14">HemK methyltransferase family member 2</fullName>
    </alternativeName>
    <alternativeName>
        <fullName evidence="12">Lysine N-methyltransferase 9</fullName>
    </alternativeName>
    <alternativeName>
        <fullName evidence="11">Methylarsonite methyltransferase N6AMT1</fullName>
    </alternativeName>
    <alternativeName>
        <fullName evidence="16">Methyltransferase N6AMT1</fullName>
    </alternativeName>
    <alternativeName>
        <fullName evidence="13">Protein N(5)-glutamine methyltransferase</fullName>
    </alternativeName>
</protein>
<evidence type="ECO:0000256" key="13">
    <source>
        <dbReference type="ARBA" id="ARBA00080992"/>
    </source>
</evidence>
<evidence type="ECO:0000313" key="18">
    <source>
        <dbReference type="EMBL" id="KGB32148.1"/>
    </source>
</evidence>
<keyword evidence="5" id="KW-0949">S-adenosyl-L-methionine</keyword>
<dbReference type="KEGG" id="shx:MS3_00007696"/>
<dbReference type="EMBL" id="KL250493">
    <property type="protein sequence ID" value="KGB32148.1"/>
    <property type="molecule type" value="Genomic_DNA"/>
</dbReference>
<keyword evidence="19" id="KW-1185">Reference proteome</keyword>
<dbReference type="EMBL" id="AMPZ03000005">
    <property type="protein sequence ID" value="KAH9583213.1"/>
    <property type="molecule type" value="Genomic_DNA"/>
</dbReference>
<keyword evidence="4 18" id="KW-0808">Transferase</keyword>
<accession>A0A095BTI3</accession>
<evidence type="ECO:0000256" key="5">
    <source>
        <dbReference type="ARBA" id="ARBA00022691"/>
    </source>
</evidence>
<comment type="subcellular location">
    <subcellularLocation>
        <location evidence="1">Nucleus</location>
    </subcellularLocation>
</comment>
<dbReference type="OrthoDB" id="406152at2759"/>
<comment type="catalytic activity">
    <reaction evidence="8">
        <text>methylarsonous acid + S-adenosyl-L-methionine = dimethylarsinate + S-adenosyl-L-homocysteine + 2 H(+)</text>
        <dbReference type="Rhea" id="RHEA:11684"/>
        <dbReference type="ChEBI" id="CHEBI:15378"/>
        <dbReference type="ChEBI" id="CHEBI:16223"/>
        <dbReference type="ChEBI" id="CHEBI:17826"/>
        <dbReference type="ChEBI" id="CHEBI:57856"/>
        <dbReference type="ChEBI" id="CHEBI:59789"/>
    </reaction>
</comment>
<evidence type="ECO:0000256" key="6">
    <source>
        <dbReference type="ARBA" id="ARBA00023242"/>
    </source>
</evidence>
<reference evidence="18" key="1">
    <citation type="journal article" date="2012" name="Nat. Genet.">
        <title>Whole-genome sequence of Schistosoma haematobium.</title>
        <authorList>
            <person name="Young N.D."/>
            <person name="Jex A.R."/>
            <person name="Li B."/>
            <person name="Liu S."/>
            <person name="Yang L."/>
            <person name="Xiong Z."/>
            <person name="Li Y."/>
            <person name="Cantacessi C."/>
            <person name="Hall R.S."/>
            <person name="Xu X."/>
            <person name="Chen F."/>
            <person name="Wu X."/>
            <person name="Zerlotini A."/>
            <person name="Oliveira G."/>
            <person name="Hofmann A."/>
            <person name="Zhang G."/>
            <person name="Fang X."/>
            <person name="Kang Y."/>
            <person name="Campbell B.E."/>
            <person name="Loukas A."/>
            <person name="Ranganathan S."/>
            <person name="Rollinson D."/>
            <person name="Rinaldi G."/>
            <person name="Brindley P.J."/>
            <person name="Yang H."/>
            <person name="Wang J."/>
            <person name="Wang J."/>
            <person name="Gasser R.B."/>
        </authorList>
    </citation>
    <scope>NUCLEOTIDE SEQUENCE [LARGE SCALE GENOMIC DNA]</scope>
</reference>
<evidence type="ECO:0000256" key="8">
    <source>
        <dbReference type="ARBA" id="ARBA00050903"/>
    </source>
</evidence>
<name>A0A095BTI3_SCHHA</name>